<dbReference type="InterPro" id="IPR002885">
    <property type="entry name" value="PPR_rpt"/>
</dbReference>
<keyword evidence="4" id="KW-1185">Reference proteome</keyword>
<dbReference type="Pfam" id="PF13041">
    <property type="entry name" value="PPR_2"/>
    <property type="match status" value="1"/>
</dbReference>
<gene>
    <name evidence="3" type="ORF">SAY87_026898</name>
</gene>
<evidence type="ECO:0000256" key="2">
    <source>
        <dbReference type="PROSITE-ProRule" id="PRU00708"/>
    </source>
</evidence>
<dbReference type="PANTHER" id="PTHR47926">
    <property type="entry name" value="PENTATRICOPEPTIDE REPEAT-CONTAINING PROTEIN"/>
    <property type="match status" value="1"/>
</dbReference>
<dbReference type="Proteomes" id="UP001345219">
    <property type="component" value="Chromosome 21"/>
</dbReference>
<dbReference type="PROSITE" id="PS51375">
    <property type="entry name" value="PPR"/>
    <property type="match status" value="2"/>
</dbReference>
<dbReference type="Gene3D" id="1.25.40.10">
    <property type="entry name" value="Tetratricopeptide repeat domain"/>
    <property type="match status" value="1"/>
</dbReference>
<feature type="repeat" description="PPR" evidence="2">
    <location>
        <begin position="104"/>
        <end position="138"/>
    </location>
</feature>
<name>A0AAN7GV69_9MYRT</name>
<dbReference type="InterPro" id="IPR046960">
    <property type="entry name" value="PPR_At4g14850-like_plant"/>
</dbReference>
<evidence type="ECO:0000313" key="3">
    <source>
        <dbReference type="EMBL" id="KAK4749449.1"/>
    </source>
</evidence>
<evidence type="ECO:0008006" key="5">
    <source>
        <dbReference type="Google" id="ProtNLM"/>
    </source>
</evidence>
<proteinExistence type="predicted"/>
<sequence length="217" mass="23461">MNQISWTNHSFRTLLKSSIAHKDLFTGKALHALYLKSAVHPSTYLSNHFILLYSKCRRLSLACAAFNLTAYPNVFSFNTLIAALAKEARVSDAHALFDRIPEPDIVSYNTLIFAYADRGDTAPALSLFDEARRSNLALDGFTLSAAITACSRSIGLIRLLHCFAVSSGLGAYTSVNNSLLTYYSKNGFLPEAKQAGGSSMLSSSRMVTTGTVMSAAG</sequence>
<comment type="caution">
    <text evidence="3">The sequence shown here is derived from an EMBL/GenBank/DDBJ whole genome shotgun (WGS) entry which is preliminary data.</text>
</comment>
<dbReference type="PANTHER" id="PTHR47926:SF464">
    <property type="entry name" value="DYW DOMAIN-CONTAINING PROTEIN"/>
    <property type="match status" value="1"/>
</dbReference>
<dbReference type="Pfam" id="PF12854">
    <property type="entry name" value="PPR_1"/>
    <property type="match status" value="1"/>
</dbReference>
<organism evidence="3 4">
    <name type="scientific">Trapa incisa</name>
    <dbReference type="NCBI Taxonomy" id="236973"/>
    <lineage>
        <taxon>Eukaryota</taxon>
        <taxon>Viridiplantae</taxon>
        <taxon>Streptophyta</taxon>
        <taxon>Embryophyta</taxon>
        <taxon>Tracheophyta</taxon>
        <taxon>Spermatophyta</taxon>
        <taxon>Magnoliopsida</taxon>
        <taxon>eudicotyledons</taxon>
        <taxon>Gunneridae</taxon>
        <taxon>Pentapetalae</taxon>
        <taxon>rosids</taxon>
        <taxon>malvids</taxon>
        <taxon>Myrtales</taxon>
        <taxon>Lythraceae</taxon>
        <taxon>Trapa</taxon>
    </lineage>
</organism>
<dbReference type="GO" id="GO:0009451">
    <property type="term" value="P:RNA modification"/>
    <property type="evidence" value="ECO:0007669"/>
    <property type="project" value="InterPro"/>
</dbReference>
<evidence type="ECO:0000256" key="1">
    <source>
        <dbReference type="ARBA" id="ARBA00022737"/>
    </source>
</evidence>
<accession>A0AAN7GV69</accession>
<dbReference type="InterPro" id="IPR011990">
    <property type="entry name" value="TPR-like_helical_dom_sf"/>
</dbReference>
<dbReference type="NCBIfam" id="TIGR00756">
    <property type="entry name" value="PPR"/>
    <property type="match status" value="2"/>
</dbReference>
<dbReference type="AlphaFoldDB" id="A0AAN7GV69"/>
<evidence type="ECO:0000313" key="4">
    <source>
        <dbReference type="Proteomes" id="UP001345219"/>
    </source>
</evidence>
<feature type="repeat" description="PPR" evidence="2">
    <location>
        <begin position="73"/>
        <end position="103"/>
    </location>
</feature>
<dbReference type="FunFam" id="1.25.40.10:FF:000442">
    <property type="entry name" value="Pentatricopeptide repeat-containing protein At3g49710"/>
    <property type="match status" value="1"/>
</dbReference>
<dbReference type="GO" id="GO:0003723">
    <property type="term" value="F:RNA binding"/>
    <property type="evidence" value="ECO:0007669"/>
    <property type="project" value="InterPro"/>
</dbReference>
<dbReference type="EMBL" id="JAXIOK010000018">
    <property type="protein sequence ID" value="KAK4749449.1"/>
    <property type="molecule type" value="Genomic_DNA"/>
</dbReference>
<keyword evidence="1" id="KW-0677">Repeat</keyword>
<protein>
    <recommendedName>
        <fullName evidence="5">Pentatricopeptide repeat-containing protein</fullName>
    </recommendedName>
</protein>
<reference evidence="3 4" key="1">
    <citation type="journal article" date="2023" name="Hortic Res">
        <title>Pangenome of water caltrop reveals structural variations and asymmetric subgenome divergence after allopolyploidization.</title>
        <authorList>
            <person name="Zhang X."/>
            <person name="Chen Y."/>
            <person name="Wang L."/>
            <person name="Yuan Y."/>
            <person name="Fang M."/>
            <person name="Shi L."/>
            <person name="Lu R."/>
            <person name="Comes H.P."/>
            <person name="Ma Y."/>
            <person name="Chen Y."/>
            <person name="Huang G."/>
            <person name="Zhou Y."/>
            <person name="Zheng Z."/>
            <person name="Qiu Y."/>
        </authorList>
    </citation>
    <scope>NUCLEOTIDE SEQUENCE [LARGE SCALE GENOMIC DNA]</scope>
    <source>
        <tissue evidence="3">Roots</tissue>
    </source>
</reference>